<keyword evidence="1" id="KW-1133">Transmembrane helix</keyword>
<gene>
    <name evidence="2" type="ORF">CLV57_0916</name>
</gene>
<evidence type="ECO:0000256" key="1">
    <source>
        <dbReference type="SAM" id="Phobius"/>
    </source>
</evidence>
<keyword evidence="1" id="KW-0812">Transmembrane</keyword>
<reference evidence="2 3" key="1">
    <citation type="submission" date="2017-11" db="EMBL/GenBank/DDBJ databases">
        <title>Genomic Encyclopedia of Archaeal and Bacterial Type Strains, Phase II (KMG-II): From Individual Species to Whole Genera.</title>
        <authorList>
            <person name="Goeker M."/>
        </authorList>
    </citation>
    <scope>NUCLEOTIDE SEQUENCE [LARGE SCALE GENOMIC DNA]</scope>
    <source>
        <strain evidence="2 3">DSM 28175</strain>
    </source>
</reference>
<dbReference type="Proteomes" id="UP000242687">
    <property type="component" value="Unassembled WGS sequence"/>
</dbReference>
<accession>A0A2H9VSW6</accession>
<proteinExistence type="predicted"/>
<feature type="transmembrane region" description="Helical" evidence="1">
    <location>
        <begin position="115"/>
        <end position="134"/>
    </location>
</feature>
<feature type="transmembrane region" description="Helical" evidence="1">
    <location>
        <begin position="9"/>
        <end position="31"/>
    </location>
</feature>
<evidence type="ECO:0000313" key="3">
    <source>
        <dbReference type="Proteomes" id="UP000242687"/>
    </source>
</evidence>
<feature type="transmembrane region" description="Helical" evidence="1">
    <location>
        <begin position="79"/>
        <end position="100"/>
    </location>
</feature>
<feature type="transmembrane region" description="Helical" evidence="1">
    <location>
        <begin position="43"/>
        <end position="67"/>
    </location>
</feature>
<dbReference type="EMBL" id="PGFJ01000001">
    <property type="protein sequence ID" value="PJJ83921.1"/>
    <property type="molecule type" value="Genomic_DNA"/>
</dbReference>
<protein>
    <submittedName>
        <fullName evidence="2">Uncharacterized protein</fullName>
    </submittedName>
</protein>
<evidence type="ECO:0000313" key="2">
    <source>
        <dbReference type="EMBL" id="PJJ83921.1"/>
    </source>
</evidence>
<keyword evidence="1" id="KW-0472">Membrane</keyword>
<dbReference type="AlphaFoldDB" id="A0A2H9VSW6"/>
<comment type="caution">
    <text evidence="2">The sequence shown here is derived from an EMBL/GenBank/DDBJ whole genome shotgun (WGS) entry which is preliminary data.</text>
</comment>
<organism evidence="2 3">
    <name type="scientific">Mucilaginibacter auburnensis</name>
    <dbReference type="NCBI Taxonomy" id="1457233"/>
    <lineage>
        <taxon>Bacteria</taxon>
        <taxon>Pseudomonadati</taxon>
        <taxon>Bacteroidota</taxon>
        <taxon>Sphingobacteriia</taxon>
        <taxon>Sphingobacteriales</taxon>
        <taxon>Sphingobacteriaceae</taxon>
        <taxon>Mucilaginibacter</taxon>
    </lineage>
</organism>
<sequence>MARTFYKQFVIISSGIALILTLLYFIVDFIFNDYKSEFITKDFIYPFTFILVIGNALTVAVSALPILLNQYEEVKNNAVISLLSWFLLPTIWLTVILFKINFDLMDFSEGLDSEAILNIINTLPYINVLVVLYFKFRKTVSITIAT</sequence>
<name>A0A2H9VSW6_9SPHI</name>
<keyword evidence="3" id="KW-1185">Reference proteome</keyword>
<dbReference type="RefSeq" id="WP_100340148.1">
    <property type="nucleotide sequence ID" value="NZ_PGFJ01000001.1"/>
</dbReference>